<organism evidence="2">
    <name type="scientific">Sesamum radiatum</name>
    <name type="common">Black benniseed</name>
    <dbReference type="NCBI Taxonomy" id="300843"/>
    <lineage>
        <taxon>Eukaryota</taxon>
        <taxon>Viridiplantae</taxon>
        <taxon>Streptophyta</taxon>
        <taxon>Embryophyta</taxon>
        <taxon>Tracheophyta</taxon>
        <taxon>Spermatophyta</taxon>
        <taxon>Magnoliopsida</taxon>
        <taxon>eudicotyledons</taxon>
        <taxon>Gunneridae</taxon>
        <taxon>Pentapetalae</taxon>
        <taxon>asterids</taxon>
        <taxon>lamiids</taxon>
        <taxon>Lamiales</taxon>
        <taxon>Pedaliaceae</taxon>
        <taxon>Sesamum</taxon>
    </lineage>
</organism>
<feature type="compositionally biased region" description="Polar residues" evidence="1">
    <location>
        <begin position="53"/>
        <end position="69"/>
    </location>
</feature>
<proteinExistence type="predicted"/>
<reference evidence="2" key="2">
    <citation type="journal article" date="2024" name="Plant">
        <title>Genomic evolution and insights into agronomic trait innovations of Sesamum species.</title>
        <authorList>
            <person name="Miao H."/>
            <person name="Wang L."/>
            <person name="Qu L."/>
            <person name="Liu H."/>
            <person name="Sun Y."/>
            <person name="Le M."/>
            <person name="Wang Q."/>
            <person name="Wei S."/>
            <person name="Zheng Y."/>
            <person name="Lin W."/>
            <person name="Duan Y."/>
            <person name="Cao H."/>
            <person name="Xiong S."/>
            <person name="Wang X."/>
            <person name="Wei L."/>
            <person name="Li C."/>
            <person name="Ma Q."/>
            <person name="Ju M."/>
            <person name="Zhao R."/>
            <person name="Li G."/>
            <person name="Mu C."/>
            <person name="Tian Q."/>
            <person name="Mei H."/>
            <person name="Zhang T."/>
            <person name="Gao T."/>
            <person name="Zhang H."/>
        </authorList>
    </citation>
    <scope>NUCLEOTIDE SEQUENCE</scope>
    <source>
        <strain evidence="2">G02</strain>
    </source>
</reference>
<sequence>MGYLSQDCQVGNPNIVNEDANFVSHGGRSNFNPYSNTYNSGWRSYLNFSWSNNQQQGSTGHHQPRQVQPAQEKKSNIEDVLSKFITTAKARFQSQEASIRNIEVQIGQLVSMVSGRREGQLPSDTEKNLREQVNTIFVRNERAIGDEPPKEQVEKAQV</sequence>
<evidence type="ECO:0000313" key="2">
    <source>
        <dbReference type="EMBL" id="KAL0367368.1"/>
    </source>
</evidence>
<gene>
    <name evidence="2" type="ORF">Sradi_3626900</name>
</gene>
<protein>
    <submittedName>
        <fullName evidence="2">Uncharacterized protein</fullName>
    </submittedName>
</protein>
<feature type="region of interest" description="Disordered" evidence="1">
    <location>
        <begin position="53"/>
        <end position="75"/>
    </location>
</feature>
<accession>A0AAW2QHL8</accession>
<comment type="caution">
    <text evidence="2">The sequence shown here is derived from an EMBL/GenBank/DDBJ whole genome shotgun (WGS) entry which is preliminary data.</text>
</comment>
<evidence type="ECO:0000256" key="1">
    <source>
        <dbReference type="SAM" id="MobiDB-lite"/>
    </source>
</evidence>
<name>A0AAW2QHL8_SESRA</name>
<reference evidence="2" key="1">
    <citation type="submission" date="2020-06" db="EMBL/GenBank/DDBJ databases">
        <authorList>
            <person name="Li T."/>
            <person name="Hu X."/>
            <person name="Zhang T."/>
            <person name="Song X."/>
            <person name="Zhang H."/>
            <person name="Dai N."/>
            <person name="Sheng W."/>
            <person name="Hou X."/>
            <person name="Wei L."/>
        </authorList>
    </citation>
    <scope>NUCLEOTIDE SEQUENCE</scope>
    <source>
        <strain evidence="2">G02</strain>
        <tissue evidence="2">Leaf</tissue>
    </source>
</reference>
<dbReference type="AlphaFoldDB" id="A0AAW2QHL8"/>
<dbReference type="EMBL" id="JACGWJ010000015">
    <property type="protein sequence ID" value="KAL0367368.1"/>
    <property type="molecule type" value="Genomic_DNA"/>
</dbReference>